<reference evidence="3 4" key="1">
    <citation type="submission" date="2020-02" db="EMBL/GenBank/DDBJ databases">
        <title>Acidophilic actinobacteria isolated from forest soil.</title>
        <authorList>
            <person name="Golinska P."/>
        </authorList>
    </citation>
    <scope>NUCLEOTIDE SEQUENCE [LARGE SCALE GENOMIC DNA]</scope>
    <source>
        <strain evidence="3 4">NL8</strain>
    </source>
</reference>
<evidence type="ECO:0000256" key="1">
    <source>
        <dbReference type="SAM" id="MobiDB-lite"/>
    </source>
</evidence>
<proteinExistence type="predicted"/>
<protein>
    <recommendedName>
        <fullName evidence="2">DNA-binding phage zinc finger domain-containing protein</fullName>
    </recommendedName>
</protein>
<dbReference type="Proteomes" id="UP000730482">
    <property type="component" value="Unassembled WGS sequence"/>
</dbReference>
<evidence type="ECO:0000313" key="3">
    <source>
        <dbReference type="EMBL" id="MBS2548819.1"/>
    </source>
</evidence>
<dbReference type="InterPro" id="IPR056911">
    <property type="entry name" value="Phage_Znf_bind_put"/>
</dbReference>
<feature type="domain" description="DNA-binding phage zinc finger" evidence="2">
    <location>
        <begin position="129"/>
        <end position="179"/>
    </location>
</feature>
<feature type="region of interest" description="Disordered" evidence="1">
    <location>
        <begin position="158"/>
        <end position="182"/>
    </location>
</feature>
<sequence>MTPSETVKLLRMVAAACPAMRIEEHTPEAWHMILGDQTFADCVQALRLVAREQTWIAPADLIAAIRRIRAERIERANLVYEPAGEESARDFCRRLATMRRTAADGDVPARSVTFALPAGVAAPPDIAERAHAHRAGLKVLQVACPFCKSPVGSPCQLTAGPRGRRPHGGSHPSRKELAGVSA</sequence>
<accession>A0ABS5KS32</accession>
<feature type="compositionally biased region" description="Basic and acidic residues" evidence="1">
    <location>
        <begin position="173"/>
        <end position="182"/>
    </location>
</feature>
<organism evidence="3 4">
    <name type="scientific">Catenulispora pinistramenti</name>
    <dbReference type="NCBI Taxonomy" id="2705254"/>
    <lineage>
        <taxon>Bacteria</taxon>
        <taxon>Bacillati</taxon>
        <taxon>Actinomycetota</taxon>
        <taxon>Actinomycetes</taxon>
        <taxon>Catenulisporales</taxon>
        <taxon>Catenulisporaceae</taxon>
        <taxon>Catenulispora</taxon>
    </lineage>
</organism>
<dbReference type="RefSeq" id="WP_212010397.1">
    <property type="nucleotide sequence ID" value="NZ_JAAFYZ010000056.1"/>
</dbReference>
<gene>
    <name evidence="3" type="ORF">KGQ19_18290</name>
</gene>
<evidence type="ECO:0000313" key="4">
    <source>
        <dbReference type="Proteomes" id="UP000730482"/>
    </source>
</evidence>
<keyword evidence="4" id="KW-1185">Reference proteome</keyword>
<dbReference type="Pfam" id="PF24623">
    <property type="entry name" value="Phage_zn_bind_8"/>
    <property type="match status" value="1"/>
</dbReference>
<comment type="caution">
    <text evidence="3">The sequence shown here is derived from an EMBL/GenBank/DDBJ whole genome shotgun (WGS) entry which is preliminary data.</text>
</comment>
<dbReference type="EMBL" id="JAAFYZ010000056">
    <property type="protein sequence ID" value="MBS2548819.1"/>
    <property type="molecule type" value="Genomic_DNA"/>
</dbReference>
<name>A0ABS5KS32_9ACTN</name>
<evidence type="ECO:0000259" key="2">
    <source>
        <dbReference type="Pfam" id="PF24623"/>
    </source>
</evidence>